<evidence type="ECO:0000313" key="3">
    <source>
        <dbReference type="Proteomes" id="UP000729913"/>
    </source>
</evidence>
<comment type="caution">
    <text evidence="2">The sequence shown here is derived from an EMBL/GenBank/DDBJ whole genome shotgun (WGS) entry which is preliminary data.</text>
</comment>
<gene>
    <name evidence="2" type="ORF">G9C98_006508</name>
</gene>
<protein>
    <submittedName>
        <fullName evidence="2">Uncharacterized protein</fullName>
    </submittedName>
</protein>
<evidence type="ECO:0000256" key="1">
    <source>
        <dbReference type="SAM" id="MobiDB-lite"/>
    </source>
</evidence>
<proteinExistence type="predicted"/>
<feature type="non-terminal residue" evidence="2">
    <location>
        <position position="130"/>
    </location>
</feature>
<dbReference type="Proteomes" id="UP000729913">
    <property type="component" value="Unassembled WGS sequence"/>
</dbReference>
<dbReference type="OrthoDB" id="7791530at2759"/>
<evidence type="ECO:0000313" key="2">
    <source>
        <dbReference type="EMBL" id="KAG8038183.1"/>
    </source>
</evidence>
<keyword evidence="3" id="KW-1185">Reference proteome</keyword>
<dbReference type="EMBL" id="JAAOIC020000044">
    <property type="protein sequence ID" value="KAG8038183.1"/>
    <property type="molecule type" value="Genomic_DNA"/>
</dbReference>
<feature type="region of interest" description="Disordered" evidence="1">
    <location>
        <begin position="94"/>
        <end position="130"/>
    </location>
</feature>
<feature type="compositionally biased region" description="Basic and acidic residues" evidence="1">
    <location>
        <begin position="105"/>
        <end position="117"/>
    </location>
</feature>
<sequence>RYAWKLAGGRVVNFCNGIPMKLLQETQPVPQDAQDPFLNEIPQDDNEIFQKRVTDVVITPLIDRAKREIMLENREKMNGEEYVRVRRHAYPGNFRGQTQSQYLNFDKEGDKAGKAEAEATNESSRAVVSE</sequence>
<reference evidence="2" key="1">
    <citation type="submission" date="2020-03" db="EMBL/GenBank/DDBJ databases">
        <authorList>
            <person name="Chebbi M.A."/>
            <person name="Drezen J.M."/>
        </authorList>
    </citation>
    <scope>NUCLEOTIDE SEQUENCE</scope>
    <source>
        <tissue evidence="2">Whole body</tissue>
    </source>
</reference>
<dbReference type="AlphaFoldDB" id="A0A8J5R4B3"/>
<organism evidence="2 3">
    <name type="scientific">Cotesia typhae</name>
    <dbReference type="NCBI Taxonomy" id="2053667"/>
    <lineage>
        <taxon>Eukaryota</taxon>
        <taxon>Metazoa</taxon>
        <taxon>Ecdysozoa</taxon>
        <taxon>Arthropoda</taxon>
        <taxon>Hexapoda</taxon>
        <taxon>Insecta</taxon>
        <taxon>Pterygota</taxon>
        <taxon>Neoptera</taxon>
        <taxon>Endopterygota</taxon>
        <taxon>Hymenoptera</taxon>
        <taxon>Apocrita</taxon>
        <taxon>Ichneumonoidea</taxon>
        <taxon>Braconidae</taxon>
        <taxon>Microgastrinae</taxon>
        <taxon>Cotesia</taxon>
    </lineage>
</organism>
<name>A0A8J5R4B3_9HYME</name>
<feature type="compositionally biased region" description="Polar residues" evidence="1">
    <location>
        <begin position="120"/>
        <end position="130"/>
    </location>
</feature>
<accession>A0A8J5R4B3</accession>
<reference evidence="2" key="2">
    <citation type="submission" date="2021-04" db="EMBL/GenBank/DDBJ databases">
        <title>Genome-wide patterns of bracovirus chromosomal integration into multiple host tissues during parasitism.</title>
        <authorList>
            <person name="Chebbi M.A.C."/>
        </authorList>
    </citation>
    <scope>NUCLEOTIDE SEQUENCE</scope>
    <source>
        <tissue evidence="2">Whole body</tissue>
    </source>
</reference>